<evidence type="ECO:0000313" key="6">
    <source>
        <dbReference type="EMBL" id="GAA5158022.1"/>
    </source>
</evidence>
<evidence type="ECO:0000256" key="4">
    <source>
        <dbReference type="PROSITE-ProRule" id="PRU00335"/>
    </source>
</evidence>
<evidence type="ECO:0000256" key="2">
    <source>
        <dbReference type="ARBA" id="ARBA00023125"/>
    </source>
</evidence>
<dbReference type="Proteomes" id="UP001428817">
    <property type="component" value="Unassembled WGS sequence"/>
</dbReference>
<keyword evidence="1" id="KW-0805">Transcription regulation</keyword>
<proteinExistence type="predicted"/>
<dbReference type="InterPro" id="IPR050109">
    <property type="entry name" value="HTH-type_TetR-like_transc_reg"/>
</dbReference>
<accession>A0ABP9Q9X1</accession>
<evidence type="ECO:0000256" key="1">
    <source>
        <dbReference type="ARBA" id="ARBA00023015"/>
    </source>
</evidence>
<dbReference type="Gene3D" id="1.10.357.10">
    <property type="entry name" value="Tetracycline Repressor, domain 2"/>
    <property type="match status" value="1"/>
</dbReference>
<evidence type="ECO:0000313" key="7">
    <source>
        <dbReference type="Proteomes" id="UP001428817"/>
    </source>
</evidence>
<dbReference type="RefSeq" id="WP_185059195.1">
    <property type="nucleotide sequence ID" value="NZ_BAABJP010000015.1"/>
</dbReference>
<keyword evidence="3" id="KW-0804">Transcription</keyword>
<dbReference type="PROSITE" id="PS50977">
    <property type="entry name" value="HTH_TETR_2"/>
    <property type="match status" value="1"/>
</dbReference>
<dbReference type="SUPFAM" id="SSF46689">
    <property type="entry name" value="Homeodomain-like"/>
    <property type="match status" value="1"/>
</dbReference>
<dbReference type="PANTHER" id="PTHR30055:SF234">
    <property type="entry name" value="HTH-TYPE TRANSCRIPTIONAL REGULATOR BETI"/>
    <property type="match status" value="1"/>
</dbReference>
<feature type="DNA-binding region" description="H-T-H motif" evidence="4">
    <location>
        <begin position="37"/>
        <end position="56"/>
    </location>
</feature>
<dbReference type="Pfam" id="PF21597">
    <property type="entry name" value="TetR_C_43"/>
    <property type="match status" value="1"/>
</dbReference>
<protein>
    <submittedName>
        <fullName evidence="6">Helix-turn-helix domain-containing protein</fullName>
    </submittedName>
</protein>
<dbReference type="SUPFAM" id="SSF48498">
    <property type="entry name" value="Tetracyclin repressor-like, C-terminal domain"/>
    <property type="match status" value="1"/>
</dbReference>
<evidence type="ECO:0000256" key="3">
    <source>
        <dbReference type="ARBA" id="ARBA00023163"/>
    </source>
</evidence>
<reference evidence="7" key="1">
    <citation type="journal article" date="2019" name="Int. J. Syst. Evol. Microbiol.">
        <title>The Global Catalogue of Microorganisms (GCM) 10K type strain sequencing project: providing services to taxonomists for standard genome sequencing and annotation.</title>
        <authorList>
            <consortium name="The Broad Institute Genomics Platform"/>
            <consortium name="The Broad Institute Genome Sequencing Center for Infectious Disease"/>
            <person name="Wu L."/>
            <person name="Ma J."/>
        </authorList>
    </citation>
    <scope>NUCLEOTIDE SEQUENCE [LARGE SCALE GENOMIC DNA]</scope>
    <source>
        <strain evidence="7">JCM 18303</strain>
    </source>
</reference>
<organism evidence="6 7">
    <name type="scientific">Pseudonocardia eucalypti</name>
    <dbReference type="NCBI Taxonomy" id="648755"/>
    <lineage>
        <taxon>Bacteria</taxon>
        <taxon>Bacillati</taxon>
        <taxon>Actinomycetota</taxon>
        <taxon>Actinomycetes</taxon>
        <taxon>Pseudonocardiales</taxon>
        <taxon>Pseudonocardiaceae</taxon>
        <taxon>Pseudonocardia</taxon>
    </lineage>
</organism>
<feature type="domain" description="HTH tetR-type" evidence="5">
    <location>
        <begin position="15"/>
        <end position="74"/>
    </location>
</feature>
<dbReference type="PANTHER" id="PTHR30055">
    <property type="entry name" value="HTH-TYPE TRANSCRIPTIONAL REGULATOR RUTR"/>
    <property type="match status" value="1"/>
</dbReference>
<keyword evidence="7" id="KW-1185">Reference proteome</keyword>
<dbReference type="InterPro" id="IPR001647">
    <property type="entry name" value="HTH_TetR"/>
</dbReference>
<gene>
    <name evidence="6" type="ORF">GCM10023321_37130</name>
</gene>
<comment type="caution">
    <text evidence="6">The sequence shown here is derived from an EMBL/GenBank/DDBJ whole genome shotgun (WGS) entry which is preliminary data.</text>
</comment>
<name>A0ABP9Q9X1_9PSEU</name>
<dbReference type="Pfam" id="PF00440">
    <property type="entry name" value="TetR_N"/>
    <property type="match status" value="1"/>
</dbReference>
<sequence>MSAGKPLNSLRSDAQRNRRRLLSSAAEVLREQGLDASLDEISRRAGVGNATLYRHFPSREKLYEAVYLEQADARRQSFERSLAMSDGWAALTHYFEEACGFFATDQGLADLLNRGMPQSPMLDEMRDTCQRILRELLDRARAQGAVRADVEQTDLMWMLTSLQRVVAVSEPDHPDAWRRYLALTLRGLRPPGRDTGELPATSLTPDIFHELLCPRLPTHTPRPARALAGN</sequence>
<dbReference type="InterPro" id="IPR049445">
    <property type="entry name" value="TetR_SbtR-like_C"/>
</dbReference>
<dbReference type="EMBL" id="BAABJP010000015">
    <property type="protein sequence ID" value="GAA5158022.1"/>
    <property type="molecule type" value="Genomic_DNA"/>
</dbReference>
<dbReference type="InterPro" id="IPR009057">
    <property type="entry name" value="Homeodomain-like_sf"/>
</dbReference>
<dbReference type="PRINTS" id="PR00455">
    <property type="entry name" value="HTHTETR"/>
</dbReference>
<keyword evidence="2 4" id="KW-0238">DNA-binding</keyword>
<dbReference type="InterPro" id="IPR036271">
    <property type="entry name" value="Tet_transcr_reg_TetR-rel_C_sf"/>
</dbReference>
<evidence type="ECO:0000259" key="5">
    <source>
        <dbReference type="PROSITE" id="PS50977"/>
    </source>
</evidence>